<dbReference type="GO" id="GO:0008395">
    <property type="term" value="F:steroid hydroxylase activity"/>
    <property type="evidence" value="ECO:0007669"/>
    <property type="project" value="TreeGrafter"/>
</dbReference>
<evidence type="ECO:0000256" key="16">
    <source>
        <dbReference type="ARBA" id="ARBA00023098"/>
    </source>
</evidence>
<keyword evidence="17" id="KW-0496">Mitochondrion</keyword>
<evidence type="ECO:0000313" key="31">
    <source>
        <dbReference type="RefSeq" id="XP_019640067.1"/>
    </source>
</evidence>
<dbReference type="RefSeq" id="XP_019640067.1">
    <property type="nucleotide sequence ID" value="XM_019784508.1"/>
</dbReference>
<dbReference type="PROSITE" id="PS00086">
    <property type="entry name" value="CYTOCHROME_P450"/>
    <property type="match status" value="1"/>
</dbReference>
<keyword evidence="30" id="KW-1185">Reference proteome</keyword>
<evidence type="ECO:0000256" key="14">
    <source>
        <dbReference type="ARBA" id="ARBA00023004"/>
    </source>
</evidence>
<dbReference type="OrthoDB" id="3934656at2759"/>
<organism evidence="30 31">
    <name type="scientific">Branchiostoma belcheri</name>
    <name type="common">Amphioxus</name>
    <dbReference type="NCBI Taxonomy" id="7741"/>
    <lineage>
        <taxon>Eukaryota</taxon>
        <taxon>Metazoa</taxon>
        <taxon>Chordata</taxon>
        <taxon>Cephalochordata</taxon>
        <taxon>Leptocardii</taxon>
        <taxon>Amphioxiformes</taxon>
        <taxon>Branchiostomatidae</taxon>
        <taxon>Branchiostoma</taxon>
    </lineage>
</organism>
<dbReference type="PRINTS" id="PR00385">
    <property type="entry name" value="P450"/>
</dbReference>
<dbReference type="AlphaFoldDB" id="A0A6P5A9P2"/>
<keyword evidence="7 29" id="KW-0812">Transmembrane</keyword>
<dbReference type="GeneID" id="109481878"/>
<dbReference type="GO" id="GO:0005789">
    <property type="term" value="C:endoplasmic reticulum membrane"/>
    <property type="evidence" value="ECO:0007669"/>
    <property type="project" value="UniProtKB-SubCell"/>
</dbReference>
<comment type="catalytic activity">
    <reaction evidence="22">
        <text>an omega-methyl-long-chain fatty acid + reduced [NADPH--hemoprotein reductase] + O2 = an omega-hydroxy-long-chain fatty acid + oxidized [NADPH--hemoprotein reductase] + H2O + H(+)</text>
        <dbReference type="Rhea" id="RHEA:56748"/>
        <dbReference type="Rhea" id="RHEA-COMP:11964"/>
        <dbReference type="Rhea" id="RHEA-COMP:11965"/>
        <dbReference type="ChEBI" id="CHEBI:15377"/>
        <dbReference type="ChEBI" id="CHEBI:15378"/>
        <dbReference type="ChEBI" id="CHEBI:15379"/>
        <dbReference type="ChEBI" id="CHEBI:57618"/>
        <dbReference type="ChEBI" id="CHEBI:58210"/>
        <dbReference type="ChEBI" id="CHEBI:140991"/>
        <dbReference type="ChEBI" id="CHEBI:140992"/>
        <dbReference type="EC" id="1.14.14.80"/>
    </reaction>
    <physiologicalReaction direction="left-to-right" evidence="22">
        <dbReference type="Rhea" id="RHEA:56749"/>
    </physiologicalReaction>
</comment>
<feature type="binding site" description="axial binding residue" evidence="27">
    <location>
        <position position="460"/>
    </location>
    <ligand>
        <name>heme</name>
        <dbReference type="ChEBI" id="CHEBI:30413"/>
    </ligand>
    <ligandPart>
        <name>Fe</name>
        <dbReference type="ChEBI" id="CHEBI:18248"/>
    </ligandPart>
</feature>
<evidence type="ECO:0000256" key="18">
    <source>
        <dbReference type="ARBA" id="ARBA00023136"/>
    </source>
</evidence>
<dbReference type="InterPro" id="IPR002401">
    <property type="entry name" value="Cyt_P450_E_grp-I"/>
</dbReference>
<evidence type="ECO:0000256" key="19">
    <source>
        <dbReference type="ARBA" id="ARBA00049206"/>
    </source>
</evidence>
<evidence type="ECO:0000256" key="13">
    <source>
        <dbReference type="ARBA" id="ARBA00023002"/>
    </source>
</evidence>
<dbReference type="GO" id="GO:0102033">
    <property type="term" value="F:long-chain fatty acid omega-hydroxylase activity"/>
    <property type="evidence" value="ECO:0007669"/>
    <property type="project" value="UniProtKB-EC"/>
</dbReference>
<evidence type="ECO:0000256" key="1">
    <source>
        <dbReference type="ARBA" id="ARBA00001971"/>
    </source>
</evidence>
<comment type="catalytic activity">
    <reaction evidence="20">
        <text>(5Z,8Z,11Z,14Z)-eicosatetraenoate + reduced [NADPH--hemoprotein reductase] + O2 = 20-hydroxy-(5Z,8Z,11Z,14Z)-eicosatetraenoate + oxidized [NADPH--hemoprotein reductase] + H2O + H(+)</text>
        <dbReference type="Rhea" id="RHEA:39755"/>
        <dbReference type="Rhea" id="RHEA-COMP:11964"/>
        <dbReference type="Rhea" id="RHEA-COMP:11965"/>
        <dbReference type="ChEBI" id="CHEBI:15377"/>
        <dbReference type="ChEBI" id="CHEBI:15378"/>
        <dbReference type="ChEBI" id="CHEBI:15379"/>
        <dbReference type="ChEBI" id="CHEBI:32395"/>
        <dbReference type="ChEBI" id="CHEBI:57618"/>
        <dbReference type="ChEBI" id="CHEBI:58210"/>
        <dbReference type="ChEBI" id="CHEBI:76624"/>
    </reaction>
    <physiologicalReaction direction="left-to-right" evidence="20">
        <dbReference type="Rhea" id="RHEA:39756"/>
    </physiologicalReaction>
</comment>
<evidence type="ECO:0000256" key="20">
    <source>
        <dbReference type="ARBA" id="ARBA00051320"/>
    </source>
</evidence>
<keyword evidence="12 29" id="KW-1133">Transmembrane helix</keyword>
<dbReference type="GO" id="GO:0006082">
    <property type="term" value="P:organic acid metabolic process"/>
    <property type="evidence" value="ECO:0007669"/>
    <property type="project" value="TreeGrafter"/>
</dbReference>
<dbReference type="Proteomes" id="UP000515135">
    <property type="component" value="Unplaced"/>
</dbReference>
<comment type="cofactor">
    <cofactor evidence="1 27">
        <name>heme</name>
        <dbReference type="ChEBI" id="CHEBI:30413"/>
    </cofactor>
</comment>
<dbReference type="InterPro" id="IPR050182">
    <property type="entry name" value="Cytochrome_P450_fam2"/>
</dbReference>
<dbReference type="PANTHER" id="PTHR24300:SF403">
    <property type="entry name" value="CYTOCHROME P450 306A1"/>
    <property type="match status" value="1"/>
</dbReference>
<evidence type="ECO:0000256" key="7">
    <source>
        <dbReference type="ARBA" id="ARBA00022692"/>
    </source>
</evidence>
<evidence type="ECO:0000256" key="2">
    <source>
        <dbReference type="ARBA" id="ARBA00004154"/>
    </source>
</evidence>
<evidence type="ECO:0000256" key="21">
    <source>
        <dbReference type="ARBA" id="ARBA00052159"/>
    </source>
</evidence>
<evidence type="ECO:0000256" key="12">
    <source>
        <dbReference type="ARBA" id="ARBA00022989"/>
    </source>
</evidence>
<evidence type="ECO:0000256" key="27">
    <source>
        <dbReference type="PIRSR" id="PIRSR602401-1"/>
    </source>
</evidence>
<keyword evidence="15 28" id="KW-0503">Monooxygenase</keyword>
<evidence type="ECO:0000256" key="15">
    <source>
        <dbReference type="ARBA" id="ARBA00023033"/>
    </source>
</evidence>
<dbReference type="SUPFAM" id="SSF48264">
    <property type="entry name" value="Cytochrome P450"/>
    <property type="match status" value="1"/>
</dbReference>
<evidence type="ECO:0000256" key="6">
    <source>
        <dbReference type="ARBA" id="ARBA00022617"/>
    </source>
</evidence>
<dbReference type="KEGG" id="bbel:109481878"/>
<evidence type="ECO:0000256" key="24">
    <source>
        <dbReference type="ARBA" id="ARBA00066560"/>
    </source>
</evidence>
<keyword evidence="18 29" id="KW-0472">Membrane</keyword>
<evidence type="ECO:0000256" key="3">
    <source>
        <dbReference type="ARBA" id="ARBA00004448"/>
    </source>
</evidence>
<evidence type="ECO:0000313" key="30">
    <source>
        <dbReference type="Proteomes" id="UP000515135"/>
    </source>
</evidence>
<keyword evidence="6 27" id="KW-0349">Heme</keyword>
<dbReference type="GO" id="GO:0006805">
    <property type="term" value="P:xenobiotic metabolic process"/>
    <property type="evidence" value="ECO:0007669"/>
    <property type="project" value="TreeGrafter"/>
</dbReference>
<dbReference type="FunFam" id="1.10.630.10:FF:000017">
    <property type="entry name" value="cytochrome P450 2U1 isoform X1"/>
    <property type="match status" value="1"/>
</dbReference>
<comment type="function">
    <text evidence="23">A cytochrome P450 monooxygenase involved in the metabolism of arachidonic acid and its conjugates. Mechanistically, uses molecular oxygen inserting one oxygen atom into a substrate, and reducing the second into a water molecule, with two electrons provided by NADPH via cytochrome P450 reductase (CPR; NADPH-ferrihemoprotein reductase). Acts as an omega and omega-1 hydroxylase for arachidonic acid and possibly for other long chain fatty acids. May modulate the arachidonic acid signaling pathway and play a role in other fatty acid signaling processes. May down-regulate the biological activities of N-arachidonoyl-serotonin, an endocannabinoid that has anti-nociceptive effects through inhibition of fatty acid amide hydrolase FAAH, TRPV1 receptor and T-type calcium channels. Catalyzes C-2 oxidation of the indole ring of N-arachidonoyl-serotonin forming a less active product 2-oxo-N-arachidonoyl-serotonin.</text>
</comment>
<evidence type="ECO:0000256" key="4">
    <source>
        <dbReference type="ARBA" id="ARBA00004477"/>
    </source>
</evidence>
<sequence>MHTLTEVAATVRHYVDLPTVLVAMSTCLLSYLYLQRHRNLPPGPRAWPIVGNIPYLASKAPAFGPNVLYELAQKHGDVMTIWIAREMHIIVSGYQMIREVLVRRAEDFSSRKVPQVVVDSRGDGTSNKATKGVLFADYGPDWKQQRRFALKTLRDFGVGKRSLEGKICDEAASLSRELVTKDGQPYNIKHLLQDAVSNIICSIVFGKRFEYGDPEFLWLIEVLNDNVEIKPAEDLLANIHPVLRHLPFGSGQQKKLAKSTSKLQGYCRGQLEKHRETFDPNDIRDFIDAFLLEQQHACAGGDQSQTGFTDKQLQEIIMDLFLAGTETTATTMHWVLLYMLLYPDIQEKVHREIDAVLGQAVPTYALREKMPYTTATLAEVQRINSAVPIGVPHSSSRKTTLNGYTIPADVSVLSNIWSVHMDPQLFPEPDKFNPDRFLDRQGNFVKHEALIPFSVGPRVCLGEQLARMELFLLFVSLMQRFTFQLPEGAPAPSSVGNMTALINMPQPYDLCAVSRG</sequence>
<dbReference type="PANTHER" id="PTHR24300">
    <property type="entry name" value="CYTOCHROME P450 508A4-RELATED"/>
    <property type="match status" value="1"/>
</dbReference>
<evidence type="ECO:0000256" key="5">
    <source>
        <dbReference type="ARBA" id="ARBA00010617"/>
    </source>
</evidence>
<evidence type="ECO:0000256" key="10">
    <source>
        <dbReference type="ARBA" id="ARBA00022824"/>
    </source>
</evidence>
<accession>A0A6P5A9P2</accession>
<protein>
    <recommendedName>
        <fullName evidence="25">Cytochrome P450 2U1</fullName>
        <ecNumber evidence="24">1.14.14.80</ecNumber>
    </recommendedName>
    <alternativeName>
        <fullName evidence="26">Long-chain fatty acid omega-monooxygenase</fullName>
    </alternativeName>
</protein>
<keyword evidence="13 28" id="KW-0560">Oxidoreductase</keyword>
<evidence type="ECO:0000256" key="9">
    <source>
        <dbReference type="ARBA" id="ARBA00022792"/>
    </source>
</evidence>
<evidence type="ECO:0000256" key="23">
    <source>
        <dbReference type="ARBA" id="ARBA00058812"/>
    </source>
</evidence>
<proteinExistence type="inferred from homology"/>
<comment type="catalytic activity">
    <reaction evidence="19">
        <text>(5Z,8Z,11Z,14Z)-eicosatetraenoate + reduced [NADPH--hemoprotein reductase] + O2 = 19-hydroxy-(5Z,8Z,11Z,14Z)-eicosatetraenoate + oxidized [NADPH--hemoprotein reductase] + H2O + H(+)</text>
        <dbReference type="Rhea" id="RHEA:39759"/>
        <dbReference type="Rhea" id="RHEA-COMP:11964"/>
        <dbReference type="Rhea" id="RHEA-COMP:11965"/>
        <dbReference type="ChEBI" id="CHEBI:15377"/>
        <dbReference type="ChEBI" id="CHEBI:15378"/>
        <dbReference type="ChEBI" id="CHEBI:15379"/>
        <dbReference type="ChEBI" id="CHEBI:32395"/>
        <dbReference type="ChEBI" id="CHEBI:57618"/>
        <dbReference type="ChEBI" id="CHEBI:58210"/>
        <dbReference type="ChEBI" id="CHEBI:76627"/>
    </reaction>
    <physiologicalReaction direction="left-to-right" evidence="19">
        <dbReference type="Rhea" id="RHEA:39760"/>
    </physiologicalReaction>
</comment>
<dbReference type="GO" id="GO:0020037">
    <property type="term" value="F:heme binding"/>
    <property type="evidence" value="ECO:0007669"/>
    <property type="project" value="InterPro"/>
</dbReference>
<keyword evidence="11" id="KW-0492">Microsome</keyword>
<evidence type="ECO:0000256" key="8">
    <source>
        <dbReference type="ARBA" id="ARBA00022723"/>
    </source>
</evidence>
<reference evidence="31" key="1">
    <citation type="submission" date="2025-08" db="UniProtKB">
        <authorList>
            <consortium name="RefSeq"/>
        </authorList>
    </citation>
    <scope>IDENTIFICATION</scope>
    <source>
        <tissue evidence="31">Gonad</tissue>
    </source>
</reference>
<keyword evidence="9" id="KW-0999">Mitochondrion inner membrane</keyword>
<dbReference type="InterPro" id="IPR036396">
    <property type="entry name" value="Cyt_P450_sf"/>
</dbReference>
<feature type="transmembrane region" description="Helical" evidence="29">
    <location>
        <begin position="14"/>
        <end position="34"/>
    </location>
</feature>
<evidence type="ECO:0000256" key="26">
    <source>
        <dbReference type="ARBA" id="ARBA00079181"/>
    </source>
</evidence>
<dbReference type="Gene3D" id="1.10.630.10">
    <property type="entry name" value="Cytochrome P450"/>
    <property type="match status" value="1"/>
</dbReference>
<comment type="subcellular location">
    <subcellularLocation>
        <location evidence="4">Endoplasmic reticulum membrane</location>
        <topology evidence="4">Multi-pass membrane protein</topology>
    </subcellularLocation>
    <subcellularLocation>
        <location evidence="2">Microsome membrane</location>
        <topology evidence="2">Multi-pass membrane protein</topology>
    </subcellularLocation>
    <subcellularLocation>
        <location evidence="3">Mitochondrion inner membrane</location>
        <topology evidence="3">Multi-pass membrane protein</topology>
    </subcellularLocation>
</comment>
<dbReference type="InterPro" id="IPR017972">
    <property type="entry name" value="Cyt_P450_CS"/>
</dbReference>
<evidence type="ECO:0000256" key="28">
    <source>
        <dbReference type="RuleBase" id="RU000461"/>
    </source>
</evidence>
<dbReference type="PRINTS" id="PR00463">
    <property type="entry name" value="EP450I"/>
</dbReference>
<keyword evidence="10" id="KW-0256">Endoplasmic reticulum</keyword>
<evidence type="ECO:0000256" key="22">
    <source>
        <dbReference type="ARBA" id="ARBA00052378"/>
    </source>
</evidence>
<name>A0A6P5A9P2_BRABE</name>
<evidence type="ECO:0000256" key="11">
    <source>
        <dbReference type="ARBA" id="ARBA00022848"/>
    </source>
</evidence>
<keyword evidence="8 27" id="KW-0479">Metal-binding</keyword>
<comment type="similarity">
    <text evidence="5 28">Belongs to the cytochrome P450 family.</text>
</comment>
<dbReference type="InterPro" id="IPR001128">
    <property type="entry name" value="Cyt_P450"/>
</dbReference>
<comment type="catalytic activity">
    <reaction evidence="21">
        <text>N-[(5Z,8Z,11Z,14Z)-eicosatetraenoyl]-serotonin + reduced [NADPH--hemoprotein reductase] + O2 = 2-oxo-N-[(5Z,8Z,11Z,14Z)-eicosatetraenoyl]-serotonin + oxidized [NADPH--hemoprotein reductase] + H2O + H(+)</text>
        <dbReference type="Rhea" id="RHEA:50296"/>
        <dbReference type="Rhea" id="RHEA-COMP:11964"/>
        <dbReference type="Rhea" id="RHEA-COMP:11965"/>
        <dbReference type="ChEBI" id="CHEBI:15377"/>
        <dbReference type="ChEBI" id="CHEBI:15378"/>
        <dbReference type="ChEBI" id="CHEBI:15379"/>
        <dbReference type="ChEBI" id="CHEBI:57618"/>
        <dbReference type="ChEBI" id="CHEBI:58210"/>
        <dbReference type="ChEBI" id="CHEBI:132255"/>
        <dbReference type="ChEBI" id="CHEBI:132256"/>
    </reaction>
    <physiologicalReaction direction="left-to-right" evidence="21">
        <dbReference type="Rhea" id="RHEA:50297"/>
    </physiologicalReaction>
</comment>
<evidence type="ECO:0000256" key="17">
    <source>
        <dbReference type="ARBA" id="ARBA00023128"/>
    </source>
</evidence>
<dbReference type="EC" id="1.14.14.80" evidence="24"/>
<keyword evidence="14 27" id="KW-0408">Iron</keyword>
<evidence type="ECO:0000256" key="25">
    <source>
        <dbReference type="ARBA" id="ARBA00067282"/>
    </source>
</evidence>
<dbReference type="GO" id="GO:0005743">
    <property type="term" value="C:mitochondrial inner membrane"/>
    <property type="evidence" value="ECO:0007669"/>
    <property type="project" value="UniProtKB-SubCell"/>
</dbReference>
<dbReference type="Pfam" id="PF00067">
    <property type="entry name" value="p450"/>
    <property type="match status" value="1"/>
</dbReference>
<keyword evidence="16" id="KW-0443">Lipid metabolism</keyword>
<dbReference type="GO" id="GO:0005506">
    <property type="term" value="F:iron ion binding"/>
    <property type="evidence" value="ECO:0007669"/>
    <property type="project" value="InterPro"/>
</dbReference>
<dbReference type="GO" id="GO:0006629">
    <property type="term" value="P:lipid metabolic process"/>
    <property type="evidence" value="ECO:0007669"/>
    <property type="project" value="UniProtKB-KW"/>
</dbReference>
<gene>
    <name evidence="31" type="primary">LOC109481878</name>
</gene>
<evidence type="ECO:0000256" key="29">
    <source>
        <dbReference type="SAM" id="Phobius"/>
    </source>
</evidence>